<dbReference type="SUPFAM" id="SSF53335">
    <property type="entry name" value="S-adenosyl-L-methionine-dependent methyltransferases"/>
    <property type="match status" value="1"/>
</dbReference>
<dbReference type="InterPro" id="IPR029063">
    <property type="entry name" value="SAM-dependent_MTases_sf"/>
</dbReference>
<name>A0A6L6GE35_9GAMM</name>
<evidence type="ECO:0000313" key="7">
    <source>
        <dbReference type="EMBL" id="MTD10860.1"/>
    </source>
</evidence>
<dbReference type="PIRSF" id="PIRSF029038">
    <property type="entry name" value="Mtase_YbiN_prd"/>
    <property type="match status" value="1"/>
</dbReference>
<dbReference type="PANTHER" id="PTHR13393">
    <property type="entry name" value="SAM-DEPENDENT METHYLTRANSFERASE"/>
    <property type="match status" value="1"/>
</dbReference>
<proteinExistence type="inferred from homology"/>
<evidence type="ECO:0000256" key="5">
    <source>
        <dbReference type="ARBA" id="ARBA00022691"/>
    </source>
</evidence>
<protein>
    <recommendedName>
        <fullName evidence="6">Ribosomal RNA large subunit methyltransferase F</fullName>
        <ecNumber evidence="6">2.1.1.181</ecNumber>
    </recommendedName>
    <alternativeName>
        <fullName evidence="6">23S rRNA mA1618 methyltransferase</fullName>
    </alternativeName>
    <alternativeName>
        <fullName evidence="6">rRNA adenine N-6-methyltransferase</fullName>
    </alternativeName>
</protein>
<gene>
    <name evidence="6 7" type="primary">rlmF</name>
    <name evidence="7" type="ORF">GIX10_05285</name>
</gene>
<keyword evidence="1 6" id="KW-0963">Cytoplasm</keyword>
<evidence type="ECO:0000256" key="3">
    <source>
        <dbReference type="ARBA" id="ARBA00022603"/>
    </source>
</evidence>
<evidence type="ECO:0000256" key="1">
    <source>
        <dbReference type="ARBA" id="ARBA00022490"/>
    </source>
</evidence>
<evidence type="ECO:0000256" key="2">
    <source>
        <dbReference type="ARBA" id="ARBA00022552"/>
    </source>
</evidence>
<comment type="subcellular location">
    <subcellularLocation>
        <location evidence="6">Cytoplasm</location>
    </subcellularLocation>
</comment>
<comment type="caution">
    <text evidence="7">The sequence shown here is derived from an EMBL/GenBank/DDBJ whole genome shotgun (WGS) entry which is preliminary data.</text>
</comment>
<accession>A0A6L6GE35</accession>
<comment type="similarity">
    <text evidence="6">Belongs to the methyltransferase superfamily. METTL16/RlmF family.</text>
</comment>
<dbReference type="HAMAP" id="MF_01848">
    <property type="entry name" value="23SrRNA_methyltr_F"/>
    <property type="match status" value="1"/>
</dbReference>
<dbReference type="PANTHER" id="PTHR13393:SF0">
    <property type="entry name" value="RNA N6-ADENOSINE-METHYLTRANSFERASE METTL16"/>
    <property type="match status" value="1"/>
</dbReference>
<organism evidence="7 8">
    <name type="scientific">Acinetobacter faecalis</name>
    <dbReference type="NCBI Taxonomy" id="2665161"/>
    <lineage>
        <taxon>Bacteria</taxon>
        <taxon>Pseudomonadati</taxon>
        <taxon>Pseudomonadota</taxon>
        <taxon>Gammaproteobacteria</taxon>
        <taxon>Moraxellales</taxon>
        <taxon>Moraxellaceae</taxon>
        <taxon>Acinetobacter</taxon>
    </lineage>
</organism>
<dbReference type="Proteomes" id="UP000473854">
    <property type="component" value="Unassembled WGS sequence"/>
</dbReference>
<dbReference type="InterPro" id="IPR016909">
    <property type="entry name" value="rRNA_lsu_MeTfrase_F"/>
</dbReference>
<dbReference type="InterPro" id="IPR010286">
    <property type="entry name" value="METTL16/RlmF"/>
</dbReference>
<comment type="function">
    <text evidence="6">Specifically methylates the adenine in position 1618 of 23S rRNA.</text>
</comment>
<evidence type="ECO:0000313" key="8">
    <source>
        <dbReference type="Proteomes" id="UP000473854"/>
    </source>
</evidence>
<dbReference type="EC" id="2.1.1.181" evidence="6"/>
<dbReference type="GO" id="GO:0052907">
    <property type="term" value="F:23S rRNA (adenine(1618)-N(6))-methyltransferase activity"/>
    <property type="evidence" value="ECO:0007669"/>
    <property type="project" value="UniProtKB-EC"/>
</dbReference>
<evidence type="ECO:0000256" key="4">
    <source>
        <dbReference type="ARBA" id="ARBA00022679"/>
    </source>
</evidence>
<dbReference type="NCBIfam" id="NF008725">
    <property type="entry name" value="PRK11727.1"/>
    <property type="match status" value="1"/>
</dbReference>
<keyword evidence="5 6" id="KW-0949">S-adenosyl-L-methionine</keyword>
<dbReference type="Gene3D" id="3.40.50.150">
    <property type="entry name" value="Vaccinia Virus protein VP39"/>
    <property type="match status" value="1"/>
</dbReference>
<keyword evidence="4 6" id="KW-0808">Transferase</keyword>
<sequence>MAQAKKSFPQQKSELHVRNLHRSRYDFPQLIKSCPELAPFVSPNQYNDLSINFSDPLAVKMLNKALLKHFYDIQYWDIPQDYLCPPIPGRADYIHYLADLLSVHNNGQVPTGHKIHVLDIGVGANCIYPIIGRQSYGWKFVGSDIHSASVKSAQFIVEANPNLKKGIQIRQQKTPSNIFKGVIKPTDRFDLTLCNPPFHASQDEANTTATQKLRKLGKPVDRSKVVLNFGGQKNELWCDGGEERFVCQMVQESTQFAEQCLWFSTLVSKKTTLPKLLNTLRKSGAVDVKTIKMAQGQKESRFVTWTFLDSKQQQAWKNERWNDVTNINQSKN</sequence>
<dbReference type="AlphaFoldDB" id="A0A6L6GE35"/>
<keyword evidence="2 6" id="KW-0698">rRNA processing</keyword>
<dbReference type="Pfam" id="PF05971">
    <property type="entry name" value="Methyltransf_10"/>
    <property type="match status" value="1"/>
</dbReference>
<dbReference type="GO" id="GO:0005737">
    <property type="term" value="C:cytoplasm"/>
    <property type="evidence" value="ECO:0007669"/>
    <property type="project" value="UniProtKB-SubCell"/>
</dbReference>
<dbReference type="RefSeq" id="WP_154772479.1">
    <property type="nucleotide sequence ID" value="NZ_JAXHPI010000020.1"/>
</dbReference>
<dbReference type="EMBL" id="WLYL01000012">
    <property type="protein sequence ID" value="MTD10860.1"/>
    <property type="molecule type" value="Genomic_DNA"/>
</dbReference>
<dbReference type="CDD" id="cd02440">
    <property type="entry name" value="AdoMet_MTases"/>
    <property type="match status" value="1"/>
</dbReference>
<reference evidence="7 8" key="1">
    <citation type="submission" date="2019-11" db="EMBL/GenBank/DDBJ databases">
        <authorList>
            <person name="An D."/>
        </authorList>
    </citation>
    <scope>NUCLEOTIDE SEQUENCE [LARGE SCALE GENOMIC DNA]</scope>
    <source>
        <strain evidence="7 8">YIM 103518</strain>
    </source>
</reference>
<dbReference type="GO" id="GO:0070475">
    <property type="term" value="P:rRNA base methylation"/>
    <property type="evidence" value="ECO:0007669"/>
    <property type="project" value="TreeGrafter"/>
</dbReference>
<comment type="catalytic activity">
    <reaction evidence="6">
        <text>adenosine(1618) in 23S rRNA + S-adenosyl-L-methionine = N(6)-methyladenosine(1618) in 23S rRNA + S-adenosyl-L-homocysteine + H(+)</text>
        <dbReference type="Rhea" id="RHEA:16497"/>
        <dbReference type="Rhea" id="RHEA-COMP:10229"/>
        <dbReference type="Rhea" id="RHEA-COMP:10231"/>
        <dbReference type="ChEBI" id="CHEBI:15378"/>
        <dbReference type="ChEBI" id="CHEBI:57856"/>
        <dbReference type="ChEBI" id="CHEBI:59789"/>
        <dbReference type="ChEBI" id="CHEBI:74411"/>
        <dbReference type="ChEBI" id="CHEBI:74449"/>
        <dbReference type="EC" id="2.1.1.181"/>
    </reaction>
</comment>
<keyword evidence="3 6" id="KW-0489">Methyltransferase</keyword>
<evidence type="ECO:0000256" key="6">
    <source>
        <dbReference type="HAMAP-Rule" id="MF_01848"/>
    </source>
</evidence>